<dbReference type="Proteomes" id="UP001058860">
    <property type="component" value="Chromosome"/>
</dbReference>
<dbReference type="RefSeq" id="WP_353864754.1">
    <property type="nucleotide sequence ID" value="NZ_CP088295.1"/>
</dbReference>
<dbReference type="EMBL" id="CP088295">
    <property type="protein sequence ID" value="UUY04264.1"/>
    <property type="molecule type" value="Genomic_DNA"/>
</dbReference>
<sequence>MTKPVGVREAEAQLPALLERVAAGEVIVIADRGEALAMLTPVPPGTRTFGVDAGVFTVPEDFDAPLPGGDGPG</sequence>
<evidence type="ECO:0000313" key="2">
    <source>
        <dbReference type="EMBL" id="UUY04264.1"/>
    </source>
</evidence>
<name>A0ABY5PI29_9ACTN</name>
<gene>
    <name evidence="2" type="ORF">LRS13_01670</name>
</gene>
<evidence type="ECO:0008006" key="4">
    <source>
        <dbReference type="Google" id="ProtNLM"/>
    </source>
</evidence>
<dbReference type="InterPro" id="IPR036165">
    <property type="entry name" value="YefM-like_sf"/>
</dbReference>
<organism evidence="2 3">
    <name type="scientific">Svornostia abyssi</name>
    <dbReference type="NCBI Taxonomy" id="2898438"/>
    <lineage>
        <taxon>Bacteria</taxon>
        <taxon>Bacillati</taxon>
        <taxon>Actinomycetota</taxon>
        <taxon>Thermoleophilia</taxon>
        <taxon>Solirubrobacterales</taxon>
        <taxon>Baekduiaceae</taxon>
        <taxon>Svornostia</taxon>
    </lineage>
</organism>
<dbReference type="InterPro" id="IPR051416">
    <property type="entry name" value="phD-YefM_TA_antitoxins"/>
</dbReference>
<dbReference type="PANTHER" id="PTHR35377:SF7">
    <property type="entry name" value="SSL1004 PROTEIN"/>
    <property type="match status" value="1"/>
</dbReference>
<protein>
    <recommendedName>
        <fullName evidence="4">Antitoxin</fullName>
    </recommendedName>
</protein>
<accession>A0ABY5PI29</accession>
<evidence type="ECO:0000256" key="1">
    <source>
        <dbReference type="ARBA" id="ARBA00009981"/>
    </source>
</evidence>
<reference evidence="3" key="1">
    <citation type="submission" date="2021-11" db="EMBL/GenBank/DDBJ databases">
        <title>Cultivation dependent microbiological survey of springs from the worlds oldest radium mine currently devoted to the extraction of radon-saturated water.</title>
        <authorList>
            <person name="Kapinusova G."/>
            <person name="Smrhova T."/>
            <person name="Strejcek M."/>
            <person name="Suman J."/>
            <person name="Jani K."/>
            <person name="Pajer P."/>
            <person name="Uhlik O."/>
        </authorList>
    </citation>
    <scope>NUCLEOTIDE SEQUENCE [LARGE SCALE GENOMIC DNA]</scope>
    <source>
        <strain evidence="3">J379</strain>
    </source>
</reference>
<evidence type="ECO:0000313" key="3">
    <source>
        <dbReference type="Proteomes" id="UP001058860"/>
    </source>
</evidence>
<comment type="similarity">
    <text evidence="1">Belongs to the phD/YefM antitoxin family.</text>
</comment>
<dbReference type="SUPFAM" id="SSF143120">
    <property type="entry name" value="YefM-like"/>
    <property type="match status" value="1"/>
</dbReference>
<keyword evidence="3" id="KW-1185">Reference proteome</keyword>
<proteinExistence type="inferred from homology"/>
<dbReference type="PANTHER" id="PTHR35377">
    <property type="entry name" value="ANTITOXIN VAPB49-RELATED-RELATED"/>
    <property type="match status" value="1"/>
</dbReference>